<dbReference type="GO" id="GO:0016747">
    <property type="term" value="F:acyltransferase activity, transferring groups other than amino-acyl groups"/>
    <property type="evidence" value="ECO:0007669"/>
    <property type="project" value="InterPro"/>
</dbReference>
<dbReference type="Pfam" id="PF00583">
    <property type="entry name" value="Acetyltransf_1"/>
    <property type="match status" value="1"/>
</dbReference>
<dbReference type="PANTHER" id="PTHR47370:SF6">
    <property type="entry name" value="N-ACETYLTRANSFERASE HLS1-RELATED"/>
    <property type="match status" value="1"/>
</dbReference>
<dbReference type="PROSITE" id="PS51186">
    <property type="entry name" value="GNAT"/>
    <property type="match status" value="1"/>
</dbReference>
<dbReference type="InterPro" id="IPR000182">
    <property type="entry name" value="GNAT_dom"/>
</dbReference>
<dbReference type="EMBL" id="AUSU01007957">
    <property type="protein sequence ID" value="EPS59941.1"/>
    <property type="molecule type" value="Genomic_DNA"/>
</dbReference>
<dbReference type="Proteomes" id="UP000015453">
    <property type="component" value="Unassembled WGS sequence"/>
</dbReference>
<evidence type="ECO:0000256" key="1">
    <source>
        <dbReference type="SAM" id="MobiDB-lite"/>
    </source>
</evidence>
<protein>
    <recommendedName>
        <fullName evidence="2">N-acetyltransferase domain-containing protein</fullName>
    </recommendedName>
</protein>
<dbReference type="SUPFAM" id="SSF55729">
    <property type="entry name" value="Acyl-CoA N-acyltransferases (Nat)"/>
    <property type="match status" value="1"/>
</dbReference>
<proteinExistence type="predicted"/>
<dbReference type="InterPro" id="IPR052810">
    <property type="entry name" value="Plant_NAT"/>
</dbReference>
<feature type="non-terminal residue" evidence="3">
    <location>
        <position position="1"/>
    </location>
</feature>
<dbReference type="CDD" id="cd04301">
    <property type="entry name" value="NAT_SF"/>
    <property type="match status" value="1"/>
</dbReference>
<name>S8C6C0_9LAMI</name>
<reference evidence="3 4" key="1">
    <citation type="journal article" date="2013" name="BMC Genomics">
        <title>The miniature genome of a carnivorous plant Genlisea aurea contains a low number of genes and short non-coding sequences.</title>
        <authorList>
            <person name="Leushkin E.V."/>
            <person name="Sutormin R.A."/>
            <person name="Nabieva E.R."/>
            <person name="Penin A.A."/>
            <person name="Kondrashov A.S."/>
            <person name="Logacheva M.D."/>
        </authorList>
    </citation>
    <scope>NUCLEOTIDE SEQUENCE [LARGE SCALE GENOMIC DNA]</scope>
</reference>
<dbReference type="AlphaFoldDB" id="S8C6C0"/>
<gene>
    <name evidence="3" type="ORF">M569_14864</name>
</gene>
<evidence type="ECO:0000313" key="3">
    <source>
        <dbReference type="EMBL" id="EPS59941.1"/>
    </source>
</evidence>
<evidence type="ECO:0000313" key="4">
    <source>
        <dbReference type="Proteomes" id="UP000015453"/>
    </source>
</evidence>
<feature type="region of interest" description="Disordered" evidence="1">
    <location>
        <begin position="229"/>
        <end position="249"/>
    </location>
</feature>
<feature type="domain" description="N-acetyltransferase" evidence="2">
    <location>
        <begin position="16"/>
        <end position="186"/>
    </location>
</feature>
<evidence type="ECO:0000259" key="2">
    <source>
        <dbReference type="PROSITE" id="PS51186"/>
    </source>
</evidence>
<keyword evidence="4" id="KW-1185">Reference proteome</keyword>
<organism evidence="3 4">
    <name type="scientific">Genlisea aurea</name>
    <dbReference type="NCBI Taxonomy" id="192259"/>
    <lineage>
        <taxon>Eukaryota</taxon>
        <taxon>Viridiplantae</taxon>
        <taxon>Streptophyta</taxon>
        <taxon>Embryophyta</taxon>
        <taxon>Tracheophyta</taxon>
        <taxon>Spermatophyta</taxon>
        <taxon>Magnoliopsida</taxon>
        <taxon>eudicotyledons</taxon>
        <taxon>Gunneridae</taxon>
        <taxon>Pentapetalae</taxon>
        <taxon>asterids</taxon>
        <taxon>lamiids</taxon>
        <taxon>Lamiales</taxon>
        <taxon>Lentibulariaceae</taxon>
        <taxon>Genlisea</taxon>
    </lineage>
</organism>
<comment type="caution">
    <text evidence="3">The sequence shown here is derived from an EMBL/GenBank/DDBJ whole genome shotgun (WGS) entry which is preliminary data.</text>
</comment>
<dbReference type="PANTHER" id="PTHR47370">
    <property type="entry name" value="ACYL-COA N-ACYLTRANSFERASES (NAT) SUPERFAMILY PROTEIN"/>
    <property type="match status" value="1"/>
</dbReference>
<accession>S8C6C0</accession>
<dbReference type="InterPro" id="IPR016181">
    <property type="entry name" value="Acyl_CoA_acyltransferase"/>
</dbReference>
<dbReference type="OrthoDB" id="41532at2759"/>
<dbReference type="Gene3D" id="3.40.630.30">
    <property type="match status" value="1"/>
</dbReference>
<sequence>KKVADCAFFSPEKSPAFVREYDAATDKAAVEELERRCEVGGKTALVTDLMGDPLARVRNFSSHIMLVGEIGAGREIVGIIRGCIKTVTFGRKGTFVKLGYILGLRVSPTYRRLGIARKLVEEMEGWFIKNGAEYSYMATESNNLPSLNLFTKRCNYARFRNLTVLVQPVHHHRHPLPSDVHILRLPPALASSVYRRLFRGSDFFPQDIDRLLDNDLNLGTFMAVRRRRRNPCDDDDDDDEGRTAPDPSSSPFAVLSVWNTKEVFRLRVKGASPLTRLACRGTRLADAMAPWLRIPSVPNVFESFGFYFVYGVCMGGGEGCEGLMRALCRWVHDRAGEDEGCKAVVAEVEKSDEAARRAIPHWRRFSWDDDVWCGKKLGGDDDDDDDEWCMDPSPSSLFVDPRDV</sequence>